<feature type="region of interest" description="Disordered" evidence="1">
    <location>
        <begin position="1"/>
        <end position="32"/>
    </location>
</feature>
<accession>Q5JL58</accession>
<dbReference type="EMBL" id="AP003309">
    <property type="protein sequence ID" value="BAD87441.1"/>
    <property type="molecule type" value="Genomic_DNA"/>
</dbReference>
<sequence>MGKNWASGGQGRSYSKALGSVDPDDFPQPSYTPFILPAMTPTVSGDELNWVDRTKAQVTRTVEGESIWVWG</sequence>
<organism evidence="2">
    <name type="scientific">Oryza sativa subsp. japonica</name>
    <name type="common">Rice</name>
    <dbReference type="NCBI Taxonomy" id="39947"/>
    <lineage>
        <taxon>Eukaryota</taxon>
        <taxon>Viridiplantae</taxon>
        <taxon>Streptophyta</taxon>
        <taxon>Embryophyta</taxon>
        <taxon>Tracheophyta</taxon>
        <taxon>Spermatophyta</taxon>
        <taxon>Magnoliopsida</taxon>
        <taxon>Liliopsida</taxon>
        <taxon>Poales</taxon>
        <taxon>Poaceae</taxon>
        <taxon>BOP clade</taxon>
        <taxon>Oryzoideae</taxon>
        <taxon>Oryzeae</taxon>
        <taxon>Oryzinae</taxon>
        <taxon>Oryza</taxon>
        <taxon>Oryza sativa</taxon>
    </lineage>
</organism>
<evidence type="ECO:0000313" key="4">
    <source>
        <dbReference type="Proteomes" id="UP000000763"/>
    </source>
</evidence>
<name>Q5JL58_ORYSJ</name>
<accession>Q5JM66</accession>
<dbReference type="EMBL" id="AP003560">
    <property type="protein sequence ID" value="BAD87799.1"/>
    <property type="molecule type" value="Genomic_DNA"/>
</dbReference>
<protein>
    <submittedName>
        <fullName evidence="2">Uncharacterized protein</fullName>
    </submittedName>
</protein>
<dbReference type="Proteomes" id="UP000000763">
    <property type="component" value="Chromosome 1"/>
</dbReference>
<evidence type="ECO:0000256" key="1">
    <source>
        <dbReference type="SAM" id="MobiDB-lite"/>
    </source>
</evidence>
<reference evidence="4" key="3">
    <citation type="journal article" date="2008" name="Nucleic Acids Res.">
        <title>The rice annotation project database (RAP-DB): 2008 update.</title>
        <authorList>
            <consortium name="The rice annotation project (RAP)"/>
        </authorList>
    </citation>
    <scope>GENOME REANNOTATION</scope>
    <source>
        <strain evidence="4">cv. Nipponbare</strain>
    </source>
</reference>
<evidence type="ECO:0000313" key="2">
    <source>
        <dbReference type="EMBL" id="BAD87441.1"/>
    </source>
</evidence>
<proteinExistence type="predicted"/>
<reference evidence="4" key="2">
    <citation type="journal article" date="2005" name="Nature">
        <title>The map-based sequence of the rice genome.</title>
        <authorList>
            <consortium name="International rice genome sequencing project (IRGSP)"/>
            <person name="Matsumoto T."/>
            <person name="Wu J."/>
            <person name="Kanamori H."/>
            <person name="Katayose Y."/>
            <person name="Fujisawa M."/>
            <person name="Namiki N."/>
            <person name="Mizuno H."/>
            <person name="Yamamoto K."/>
            <person name="Antonio B.A."/>
            <person name="Baba T."/>
            <person name="Sakata K."/>
            <person name="Nagamura Y."/>
            <person name="Aoki H."/>
            <person name="Arikawa K."/>
            <person name="Arita K."/>
            <person name="Bito T."/>
            <person name="Chiden Y."/>
            <person name="Fujitsuka N."/>
            <person name="Fukunaka R."/>
            <person name="Hamada M."/>
            <person name="Harada C."/>
            <person name="Hayashi A."/>
            <person name="Hijishita S."/>
            <person name="Honda M."/>
            <person name="Hosokawa S."/>
            <person name="Ichikawa Y."/>
            <person name="Idonuma A."/>
            <person name="Iijima M."/>
            <person name="Ikeda M."/>
            <person name="Ikeno M."/>
            <person name="Ito K."/>
            <person name="Ito S."/>
            <person name="Ito T."/>
            <person name="Ito Y."/>
            <person name="Ito Y."/>
            <person name="Iwabuchi A."/>
            <person name="Kamiya K."/>
            <person name="Karasawa W."/>
            <person name="Kurita K."/>
            <person name="Katagiri S."/>
            <person name="Kikuta A."/>
            <person name="Kobayashi H."/>
            <person name="Kobayashi N."/>
            <person name="Machita K."/>
            <person name="Maehara T."/>
            <person name="Masukawa M."/>
            <person name="Mizubayashi T."/>
            <person name="Mukai Y."/>
            <person name="Nagasaki H."/>
            <person name="Nagata Y."/>
            <person name="Naito S."/>
            <person name="Nakashima M."/>
            <person name="Nakama Y."/>
            <person name="Nakamichi Y."/>
            <person name="Nakamura M."/>
            <person name="Meguro A."/>
            <person name="Negishi M."/>
            <person name="Ohta I."/>
            <person name="Ohta T."/>
            <person name="Okamoto M."/>
            <person name="Ono N."/>
            <person name="Saji S."/>
            <person name="Sakaguchi M."/>
            <person name="Sakai K."/>
            <person name="Shibata M."/>
            <person name="Shimokawa T."/>
            <person name="Song J."/>
            <person name="Takazaki Y."/>
            <person name="Terasawa K."/>
            <person name="Tsugane M."/>
            <person name="Tsuji K."/>
            <person name="Ueda S."/>
            <person name="Waki K."/>
            <person name="Yamagata H."/>
            <person name="Yamamoto M."/>
            <person name="Yamamoto S."/>
            <person name="Yamane H."/>
            <person name="Yoshiki S."/>
            <person name="Yoshihara R."/>
            <person name="Yukawa K."/>
            <person name="Zhong H."/>
            <person name="Yano M."/>
            <person name="Yuan Q."/>
            <person name="Ouyang S."/>
            <person name="Liu J."/>
            <person name="Jones K.M."/>
            <person name="Gansberger K."/>
            <person name="Moffat K."/>
            <person name="Hill J."/>
            <person name="Bera J."/>
            <person name="Fadrosh D."/>
            <person name="Jin S."/>
            <person name="Johri S."/>
            <person name="Kim M."/>
            <person name="Overton L."/>
            <person name="Reardon M."/>
            <person name="Tsitrin T."/>
            <person name="Vuong H."/>
            <person name="Weaver B."/>
            <person name="Ciecko A."/>
            <person name="Tallon L."/>
            <person name="Jackson J."/>
            <person name="Pai G."/>
            <person name="Aken S.V."/>
            <person name="Utterback T."/>
            <person name="Reidmuller S."/>
            <person name="Feldblyum T."/>
            <person name="Hsiao J."/>
            <person name="Zismann V."/>
            <person name="Iobst S."/>
            <person name="de Vazeille A.R."/>
            <person name="Buell C.R."/>
            <person name="Ying K."/>
            <person name="Li Y."/>
            <person name="Lu T."/>
            <person name="Huang Y."/>
            <person name="Zhao Q."/>
            <person name="Feng Q."/>
            <person name="Zhang L."/>
            <person name="Zhu J."/>
            <person name="Weng Q."/>
            <person name="Mu J."/>
            <person name="Lu Y."/>
            <person name="Fan D."/>
            <person name="Liu Y."/>
            <person name="Guan J."/>
            <person name="Zhang Y."/>
            <person name="Yu S."/>
            <person name="Liu X."/>
            <person name="Zhang Y."/>
            <person name="Hong G."/>
            <person name="Han B."/>
            <person name="Choisne N."/>
            <person name="Demange N."/>
            <person name="Orjeda G."/>
            <person name="Samain S."/>
            <person name="Cattolico L."/>
            <person name="Pelletier E."/>
            <person name="Couloux A."/>
            <person name="Segurens B."/>
            <person name="Wincker P."/>
            <person name="D'Hont A."/>
            <person name="Scarpelli C."/>
            <person name="Weissenbach J."/>
            <person name="Salanoubat M."/>
            <person name="Quetier F."/>
            <person name="Yu Y."/>
            <person name="Kim H.R."/>
            <person name="Rambo T."/>
            <person name="Currie J."/>
            <person name="Collura K."/>
            <person name="Luo M."/>
            <person name="Yang T."/>
            <person name="Ammiraju J.S.S."/>
            <person name="Engler F."/>
            <person name="Soderlund C."/>
            <person name="Wing R.A."/>
            <person name="Palmer L.E."/>
            <person name="de la Bastide M."/>
            <person name="Spiegel L."/>
            <person name="Nascimento L."/>
            <person name="Zutavern T."/>
            <person name="O'Shaughnessy A."/>
            <person name="Dike S."/>
            <person name="Dedhia N."/>
            <person name="Preston R."/>
            <person name="Balija V."/>
            <person name="McCombie W.R."/>
            <person name="Chow T."/>
            <person name="Chen H."/>
            <person name="Chung M."/>
            <person name="Chen C."/>
            <person name="Shaw J."/>
            <person name="Wu H."/>
            <person name="Hsiao K."/>
            <person name="Chao Y."/>
            <person name="Chu M."/>
            <person name="Cheng C."/>
            <person name="Hour A."/>
            <person name="Lee P."/>
            <person name="Lin S."/>
            <person name="Lin Y."/>
            <person name="Liou J."/>
            <person name="Liu S."/>
            <person name="Hsing Y."/>
            <person name="Raghuvanshi S."/>
            <person name="Mohanty A."/>
            <person name="Bharti A.K."/>
            <person name="Gaur A."/>
            <person name="Gupta V."/>
            <person name="Kumar D."/>
            <person name="Ravi V."/>
            <person name="Vij S."/>
            <person name="Kapur A."/>
            <person name="Khurana P."/>
            <person name="Khurana P."/>
            <person name="Khurana J.P."/>
            <person name="Tyagi A.K."/>
            <person name="Gaikwad K."/>
            <person name="Singh A."/>
            <person name="Dalal V."/>
            <person name="Srivastava S."/>
            <person name="Dixit A."/>
            <person name="Pal A.K."/>
            <person name="Ghazi I.A."/>
            <person name="Yadav M."/>
            <person name="Pandit A."/>
            <person name="Bhargava A."/>
            <person name="Sureshbabu K."/>
            <person name="Batra K."/>
            <person name="Sharma T.R."/>
            <person name="Mohapatra T."/>
            <person name="Singh N.K."/>
            <person name="Messing J."/>
            <person name="Nelson A.B."/>
            <person name="Fuks G."/>
            <person name="Kavchok S."/>
            <person name="Keizer G."/>
            <person name="Linton E."/>
            <person name="Llaca V."/>
            <person name="Song R."/>
            <person name="Tanyolac B."/>
            <person name="Young S."/>
            <person name="Ho-Il K."/>
            <person name="Hahn J.H."/>
            <person name="Sangsakoo G."/>
            <person name="Vanavichit A."/>
            <person name="de Mattos Luiz.A.T."/>
            <person name="Zimmer P.D."/>
            <person name="Malone G."/>
            <person name="Dellagostin O."/>
            <person name="de Oliveira A.C."/>
            <person name="Bevan M."/>
            <person name="Bancroft I."/>
            <person name="Minx P."/>
            <person name="Cordum H."/>
            <person name="Wilson R."/>
            <person name="Cheng Z."/>
            <person name="Jin W."/>
            <person name="Jiang J."/>
            <person name="Leong S.A."/>
            <person name="Iwama H."/>
            <person name="Gojobori T."/>
            <person name="Itoh T."/>
            <person name="Niimura Y."/>
            <person name="Fujii Y."/>
            <person name="Habara T."/>
            <person name="Sakai H."/>
            <person name="Sato Y."/>
            <person name="Wilson G."/>
            <person name="Kumar K."/>
            <person name="McCouch S."/>
            <person name="Juretic N."/>
            <person name="Hoen D."/>
            <person name="Wright S."/>
            <person name="Bruskiewich R."/>
            <person name="Bureau T."/>
            <person name="Miyao A."/>
            <person name="Hirochika H."/>
            <person name="Nishikawa T."/>
            <person name="Kadowaki K."/>
            <person name="Sugiura M."/>
            <person name="Burr B."/>
            <person name="Sasaki T."/>
        </authorList>
    </citation>
    <scope>NUCLEOTIDE SEQUENCE [LARGE SCALE GENOMIC DNA]</scope>
    <source>
        <strain evidence="4">cv. Nipponbare</strain>
    </source>
</reference>
<gene>
    <name evidence="3" type="ORF">B1060H01.17</name>
    <name evidence="2" type="ORF">OSJNBb0036G09.28</name>
</gene>
<dbReference type="Proteomes" id="UP000817658">
    <property type="component" value="Chromosome 1"/>
</dbReference>
<dbReference type="AlphaFoldDB" id="Q5JL58"/>
<reference evidence="2" key="1">
    <citation type="journal article" date="2002" name="Nature">
        <title>The genome sequence and structure of rice chromosome 1.</title>
        <authorList>
            <person name="Sasaki T."/>
            <person name="Matsumoto T."/>
            <person name="Yamamoto K."/>
            <person name="Sakata K."/>
            <person name="Baba T."/>
            <person name="Katayose Y."/>
            <person name="Wu J."/>
            <person name="Niimura Y."/>
            <person name="Cheng Z."/>
            <person name="Nagamura Y."/>
            <person name="Antonio B.A."/>
            <person name="Kanamori H."/>
            <person name="Hosokawa S."/>
            <person name="Masukawa M."/>
            <person name="Arikawa K."/>
            <person name="Chiden Y."/>
            <person name="Hayashi M."/>
            <person name="Okamoto M."/>
            <person name="Ando T."/>
            <person name="Aoki H."/>
            <person name="Arita K."/>
            <person name="Hamada M."/>
            <person name="Harada C."/>
            <person name="Hijishita S."/>
            <person name="Honda M."/>
            <person name="Ichikawa Y."/>
            <person name="Idonuma A."/>
            <person name="Iijima M."/>
            <person name="Ikeda M."/>
            <person name="Ikeno M."/>
            <person name="Itoh S."/>
            <person name="Itoh T."/>
            <person name="Itoh Y."/>
            <person name="Itoh Y."/>
            <person name="Iwabuchi A."/>
            <person name="Kamiya K."/>
            <person name="Karasawa W."/>
            <person name="Katagiri S."/>
            <person name="Kikuta A."/>
            <person name="Kobayashi N."/>
            <person name="Kono I."/>
            <person name="Machita K."/>
            <person name="Maehara T."/>
            <person name="Mizuno H."/>
            <person name="Mizubayashi T."/>
            <person name="Mukai Y."/>
            <person name="Nagasaki H."/>
            <person name="Nakashima M."/>
            <person name="Nakama Y."/>
            <person name="Nakamichi Y."/>
            <person name="Nakamura M."/>
            <person name="Namiki N."/>
            <person name="Negishi M."/>
            <person name="Ohta I."/>
            <person name="Ono N."/>
            <person name="Saji S."/>
            <person name="Sakai K."/>
            <person name="Shibata M."/>
            <person name="Shimokawa T."/>
            <person name="Shomura A."/>
            <person name="Song J."/>
            <person name="Takazaki Y."/>
            <person name="Terasawa K."/>
            <person name="Tsuji K."/>
            <person name="Waki K."/>
            <person name="Yamagata H."/>
            <person name="Yamane H."/>
            <person name="Yoshiki S."/>
            <person name="Yoshihara R."/>
            <person name="Yukawa K."/>
            <person name="Zhong H."/>
            <person name="Iwama H."/>
            <person name="Endo T."/>
            <person name="Ito H."/>
            <person name="Hahn J.H."/>
            <person name="Kim H.I."/>
            <person name="Eun M.Y."/>
            <person name="Yano M."/>
            <person name="Jiang J."/>
            <person name="Gojobori T."/>
        </authorList>
    </citation>
    <scope>NUCLEOTIDE SEQUENCE</scope>
</reference>
<evidence type="ECO:0000313" key="3">
    <source>
        <dbReference type="EMBL" id="BAD87799.1"/>
    </source>
</evidence>